<evidence type="ECO:0000313" key="8">
    <source>
        <dbReference type="EMBL" id="KAH7349801.1"/>
    </source>
</evidence>
<keyword evidence="9" id="KW-1185">Reference proteome</keyword>
<dbReference type="InterPro" id="IPR012951">
    <property type="entry name" value="BBE"/>
</dbReference>
<dbReference type="Pfam" id="PF01565">
    <property type="entry name" value="FAD_binding_4"/>
    <property type="match status" value="1"/>
</dbReference>
<keyword evidence="5" id="KW-0560">Oxidoreductase</keyword>
<accession>A0A8K0T8A9</accession>
<organism evidence="8 9">
    <name type="scientific">Plectosphaerella cucumerina</name>
    <dbReference type="NCBI Taxonomy" id="40658"/>
    <lineage>
        <taxon>Eukaryota</taxon>
        <taxon>Fungi</taxon>
        <taxon>Dikarya</taxon>
        <taxon>Ascomycota</taxon>
        <taxon>Pezizomycotina</taxon>
        <taxon>Sordariomycetes</taxon>
        <taxon>Hypocreomycetidae</taxon>
        <taxon>Glomerellales</taxon>
        <taxon>Plectosphaerellaceae</taxon>
        <taxon>Plectosphaerella</taxon>
    </lineage>
</organism>
<feature type="chain" id="PRO_5035464820" description="FAD-binding PCMH-type domain-containing protein" evidence="6">
    <location>
        <begin position="19"/>
        <end position="648"/>
    </location>
</feature>
<evidence type="ECO:0000256" key="2">
    <source>
        <dbReference type="ARBA" id="ARBA00005466"/>
    </source>
</evidence>
<comment type="cofactor">
    <cofactor evidence="1">
        <name>FAD</name>
        <dbReference type="ChEBI" id="CHEBI:57692"/>
    </cofactor>
</comment>
<gene>
    <name evidence="8" type="ORF">B0T11DRAFT_343005</name>
</gene>
<sequence length="648" mass="70987">MLSQRWASLLAAASAVLAQTIVVDNHTVEADSANVAPAIAYVAGDLPDYLGAQLTEDVLANLTDLELSHIELFGFDDEFTEKRWAPKCKTAPGDALWPSGLVWKVFDLLTGGALIKTVPYGSACYPGEHYDADLCRFLLDNWNQSTTHVVDPTSVMSPLFQGATCQPGDAALGKECTLGGFPSYSVNITNVAQVQLAVNFARSLHLRLVVRNTGHDFLGKSTGAGSLSLWTHHLRSIELLEEYQADGGRYTGPALKMGAGVLVQEAYAFGEEAGLTIVAGECRTVGVTGGYLQGGGHSPVTSLYGLGSDQILSVDIVTPDGRFVTVSETHNPDLFWAIRGGGAATWGVVMSMTVKAHPKLIVSGMEWDTTTVAMNITDDTFWKAIEAYWTRYPTFSEAKSYGYCRMSGLPGGGYAWRAKPFMVPGMKLDDFKALVQPLLDDWDALGARPNIKFFEYESLHGAWRNHFPRERVGSAYARTASRLLPRKNWEDAALLNTTIQTVRGIVEEGAFLVHYNINADEPANTAASSANPAWRDVMMFNIIGLIWDETTPEAEVAAKHHKLTHDLAQRLKDISPGAGGYGNEGDLMDPEWQQSFFGAHYEKLLRIKKQVDPRDVFWAPTAVGSEDWYVTGQKDYVTTQNGRLCRRD</sequence>
<evidence type="ECO:0000259" key="7">
    <source>
        <dbReference type="PROSITE" id="PS51387"/>
    </source>
</evidence>
<dbReference type="PANTHER" id="PTHR42973:SF39">
    <property type="entry name" value="FAD-BINDING PCMH-TYPE DOMAIN-CONTAINING PROTEIN"/>
    <property type="match status" value="1"/>
</dbReference>
<dbReference type="GO" id="GO:0071949">
    <property type="term" value="F:FAD binding"/>
    <property type="evidence" value="ECO:0007669"/>
    <property type="project" value="InterPro"/>
</dbReference>
<dbReference type="PROSITE" id="PS51387">
    <property type="entry name" value="FAD_PCMH"/>
    <property type="match status" value="1"/>
</dbReference>
<evidence type="ECO:0000256" key="5">
    <source>
        <dbReference type="ARBA" id="ARBA00023002"/>
    </source>
</evidence>
<dbReference type="InterPro" id="IPR016169">
    <property type="entry name" value="FAD-bd_PCMH_sub2"/>
</dbReference>
<dbReference type="OrthoDB" id="9983560at2759"/>
<dbReference type="PANTHER" id="PTHR42973">
    <property type="entry name" value="BINDING OXIDOREDUCTASE, PUTATIVE (AFU_ORTHOLOGUE AFUA_1G17690)-RELATED"/>
    <property type="match status" value="1"/>
</dbReference>
<name>A0A8K0T8A9_9PEZI</name>
<proteinExistence type="inferred from homology"/>
<reference evidence="8" key="1">
    <citation type="journal article" date="2021" name="Nat. Commun.">
        <title>Genetic determinants of endophytism in the Arabidopsis root mycobiome.</title>
        <authorList>
            <person name="Mesny F."/>
            <person name="Miyauchi S."/>
            <person name="Thiergart T."/>
            <person name="Pickel B."/>
            <person name="Atanasova L."/>
            <person name="Karlsson M."/>
            <person name="Huettel B."/>
            <person name="Barry K.W."/>
            <person name="Haridas S."/>
            <person name="Chen C."/>
            <person name="Bauer D."/>
            <person name="Andreopoulos W."/>
            <person name="Pangilinan J."/>
            <person name="LaButti K."/>
            <person name="Riley R."/>
            <person name="Lipzen A."/>
            <person name="Clum A."/>
            <person name="Drula E."/>
            <person name="Henrissat B."/>
            <person name="Kohler A."/>
            <person name="Grigoriev I.V."/>
            <person name="Martin F.M."/>
            <person name="Hacquard S."/>
        </authorList>
    </citation>
    <scope>NUCLEOTIDE SEQUENCE</scope>
    <source>
        <strain evidence="8">MPI-CAGE-AT-0016</strain>
    </source>
</reference>
<dbReference type="Pfam" id="PF08031">
    <property type="entry name" value="BBE"/>
    <property type="match status" value="1"/>
</dbReference>
<protein>
    <recommendedName>
        <fullName evidence="7">FAD-binding PCMH-type domain-containing protein</fullName>
    </recommendedName>
</protein>
<evidence type="ECO:0000256" key="1">
    <source>
        <dbReference type="ARBA" id="ARBA00001974"/>
    </source>
</evidence>
<feature type="domain" description="FAD-binding PCMH-type" evidence="7">
    <location>
        <begin position="178"/>
        <end position="359"/>
    </location>
</feature>
<dbReference type="InterPro" id="IPR016166">
    <property type="entry name" value="FAD-bd_PCMH"/>
</dbReference>
<dbReference type="InterPro" id="IPR050416">
    <property type="entry name" value="FAD-linked_Oxidoreductase"/>
</dbReference>
<evidence type="ECO:0000256" key="4">
    <source>
        <dbReference type="ARBA" id="ARBA00022827"/>
    </source>
</evidence>
<keyword evidence="3" id="KW-0285">Flavoprotein</keyword>
<dbReference type="Proteomes" id="UP000813385">
    <property type="component" value="Unassembled WGS sequence"/>
</dbReference>
<dbReference type="AlphaFoldDB" id="A0A8K0T8A9"/>
<evidence type="ECO:0000313" key="9">
    <source>
        <dbReference type="Proteomes" id="UP000813385"/>
    </source>
</evidence>
<dbReference type="Gene3D" id="3.30.465.10">
    <property type="match status" value="2"/>
</dbReference>
<dbReference type="GO" id="GO:0016491">
    <property type="term" value="F:oxidoreductase activity"/>
    <property type="evidence" value="ECO:0007669"/>
    <property type="project" value="UniProtKB-KW"/>
</dbReference>
<evidence type="ECO:0000256" key="6">
    <source>
        <dbReference type="SAM" id="SignalP"/>
    </source>
</evidence>
<dbReference type="SUPFAM" id="SSF56176">
    <property type="entry name" value="FAD-binding/transporter-associated domain-like"/>
    <property type="match status" value="1"/>
</dbReference>
<keyword evidence="4" id="KW-0274">FAD</keyword>
<dbReference type="InterPro" id="IPR006094">
    <property type="entry name" value="Oxid_FAD_bind_N"/>
</dbReference>
<comment type="similarity">
    <text evidence="2">Belongs to the oxygen-dependent FAD-linked oxidoreductase family.</text>
</comment>
<dbReference type="InterPro" id="IPR036318">
    <property type="entry name" value="FAD-bd_PCMH-like_sf"/>
</dbReference>
<dbReference type="EMBL" id="JAGPXD010000006">
    <property type="protein sequence ID" value="KAH7349801.1"/>
    <property type="molecule type" value="Genomic_DNA"/>
</dbReference>
<comment type="caution">
    <text evidence="8">The sequence shown here is derived from an EMBL/GenBank/DDBJ whole genome shotgun (WGS) entry which is preliminary data.</text>
</comment>
<feature type="signal peptide" evidence="6">
    <location>
        <begin position="1"/>
        <end position="18"/>
    </location>
</feature>
<keyword evidence="6" id="KW-0732">Signal</keyword>
<evidence type="ECO:0000256" key="3">
    <source>
        <dbReference type="ARBA" id="ARBA00022630"/>
    </source>
</evidence>